<reference evidence="2" key="1">
    <citation type="journal article" date="2022" name="bioRxiv">
        <title>Sequencing and chromosome-scale assembly of the giantPleurodeles waltlgenome.</title>
        <authorList>
            <person name="Brown T."/>
            <person name="Elewa A."/>
            <person name="Iarovenko S."/>
            <person name="Subramanian E."/>
            <person name="Araus A.J."/>
            <person name="Petzold A."/>
            <person name="Susuki M."/>
            <person name="Suzuki K.-i.T."/>
            <person name="Hayashi T."/>
            <person name="Toyoda A."/>
            <person name="Oliveira C."/>
            <person name="Osipova E."/>
            <person name="Leigh N.D."/>
            <person name="Simon A."/>
            <person name="Yun M.H."/>
        </authorList>
    </citation>
    <scope>NUCLEOTIDE SEQUENCE</scope>
    <source>
        <strain evidence="2">20211129_DDA</strain>
        <tissue evidence="2">Liver</tissue>
    </source>
</reference>
<comment type="caution">
    <text evidence="2">The sequence shown here is derived from an EMBL/GenBank/DDBJ whole genome shotgun (WGS) entry which is preliminary data.</text>
</comment>
<name>A0AAV7QZX5_PLEWA</name>
<accession>A0AAV7QZX5</accession>
<evidence type="ECO:0000256" key="1">
    <source>
        <dbReference type="SAM" id="MobiDB-lite"/>
    </source>
</evidence>
<evidence type="ECO:0000313" key="2">
    <source>
        <dbReference type="EMBL" id="KAJ1146082.1"/>
    </source>
</evidence>
<keyword evidence="3" id="KW-1185">Reference proteome</keyword>
<organism evidence="2 3">
    <name type="scientific">Pleurodeles waltl</name>
    <name type="common">Iberian ribbed newt</name>
    <dbReference type="NCBI Taxonomy" id="8319"/>
    <lineage>
        <taxon>Eukaryota</taxon>
        <taxon>Metazoa</taxon>
        <taxon>Chordata</taxon>
        <taxon>Craniata</taxon>
        <taxon>Vertebrata</taxon>
        <taxon>Euteleostomi</taxon>
        <taxon>Amphibia</taxon>
        <taxon>Batrachia</taxon>
        <taxon>Caudata</taxon>
        <taxon>Salamandroidea</taxon>
        <taxon>Salamandridae</taxon>
        <taxon>Pleurodelinae</taxon>
        <taxon>Pleurodeles</taxon>
    </lineage>
</organism>
<evidence type="ECO:0000313" key="3">
    <source>
        <dbReference type="Proteomes" id="UP001066276"/>
    </source>
</evidence>
<proteinExistence type="predicted"/>
<protein>
    <submittedName>
        <fullName evidence="2">Uncharacterized protein</fullName>
    </submittedName>
</protein>
<feature type="compositionally biased region" description="Basic and acidic residues" evidence="1">
    <location>
        <begin position="176"/>
        <end position="189"/>
    </location>
</feature>
<feature type="region of interest" description="Disordered" evidence="1">
    <location>
        <begin position="153"/>
        <end position="199"/>
    </location>
</feature>
<sequence length="199" mass="21692">MRFTGRGWTACGGSKLAVEEGEGHFQGCSCLATKQGCGITSPGRTRPCGRKWFTCRWVRKERLEAWWGLKRGFRAKDQGEPPPGRDGDSEALAPSQLAALQRLPDLKMGSALGHASECDLQEIPALQGAMEAVAVLSQAQEASWRWTRPRKVSAGCAEPEGNGGNSRSHPGTKTVKHAEWARDARRKLDAPMPLEKVVE</sequence>
<gene>
    <name evidence="2" type="ORF">NDU88_012364</name>
</gene>
<dbReference type="EMBL" id="JANPWB010000010">
    <property type="protein sequence ID" value="KAJ1146082.1"/>
    <property type="molecule type" value="Genomic_DNA"/>
</dbReference>
<dbReference type="Proteomes" id="UP001066276">
    <property type="component" value="Chromosome 6"/>
</dbReference>
<dbReference type="AlphaFoldDB" id="A0AAV7QZX5"/>